<name>A0A8J7FMF0_9NEIS</name>
<dbReference type="SUPFAM" id="SSF51120">
    <property type="entry name" value="beta-Roll"/>
    <property type="match status" value="2"/>
</dbReference>
<sequence>MATFIASQGFNINAVKEPSGEGDILRNASSTGFTWQGENGVNMIVKGSGFTFDAYGDAINGTVNSLSMTDAGKNYFTLSGITNMTLANSVYDTGYRVDGSLLYGIKAEIASAMSANDAINGSAYSDILAGFAGNDTIKGNDGNDRLEGWSGNDSLLGGNGNDTLIGGSGNDSMNGGAGNDQYFVDSSQDVISGEAAATGTDGVYSSITYTLGASSYLENLTLLSGATNATGNSLNNTLTGNTASNTLSGNAGNDVLIGGLGRDLLIGGAGSDRFDFNSVQESGLGSVYRDVISDFKSSEGDKLDLSTIDANSATASNDAFSYIGSAGFSHAGQLKLIGGILYGNTDADAAAEFEIQLTGVTALNSTAFIL</sequence>
<accession>A0A8J7FMF0</accession>
<dbReference type="PANTHER" id="PTHR38340">
    <property type="entry name" value="S-LAYER PROTEIN"/>
    <property type="match status" value="1"/>
</dbReference>
<dbReference type="PANTHER" id="PTHR38340:SF1">
    <property type="entry name" value="S-LAYER PROTEIN"/>
    <property type="match status" value="1"/>
</dbReference>
<evidence type="ECO:0000313" key="4">
    <source>
        <dbReference type="Proteomes" id="UP000604481"/>
    </source>
</evidence>
<dbReference type="PRINTS" id="PR00313">
    <property type="entry name" value="CABNDNGRPT"/>
</dbReference>
<proteinExistence type="predicted"/>
<protein>
    <submittedName>
        <fullName evidence="3">Type I secretion C-terminal target domain-containing protein</fullName>
    </submittedName>
</protein>
<dbReference type="PROSITE" id="PS00330">
    <property type="entry name" value="HEMOLYSIN_CALCIUM"/>
    <property type="match status" value="3"/>
</dbReference>
<dbReference type="Proteomes" id="UP000604481">
    <property type="component" value="Unassembled WGS sequence"/>
</dbReference>
<keyword evidence="2" id="KW-0964">Secreted</keyword>
<dbReference type="InterPro" id="IPR018511">
    <property type="entry name" value="Hemolysin-typ_Ca-bd_CS"/>
</dbReference>
<dbReference type="EMBL" id="JADFUA010000003">
    <property type="protein sequence ID" value="MBE9609136.1"/>
    <property type="molecule type" value="Genomic_DNA"/>
</dbReference>
<comment type="subcellular location">
    <subcellularLocation>
        <location evidence="1">Secreted</location>
    </subcellularLocation>
</comment>
<dbReference type="AlphaFoldDB" id="A0A8J7FMF0"/>
<dbReference type="RefSeq" id="WP_194115652.1">
    <property type="nucleotide sequence ID" value="NZ_JADFUA010000003.1"/>
</dbReference>
<gene>
    <name evidence="3" type="ORF">INR99_07230</name>
</gene>
<dbReference type="GO" id="GO:0005509">
    <property type="term" value="F:calcium ion binding"/>
    <property type="evidence" value="ECO:0007669"/>
    <property type="project" value="InterPro"/>
</dbReference>
<organism evidence="3 4">
    <name type="scientific">Chitinilyticum piscinae</name>
    <dbReference type="NCBI Taxonomy" id="2866724"/>
    <lineage>
        <taxon>Bacteria</taxon>
        <taxon>Pseudomonadati</taxon>
        <taxon>Pseudomonadota</taxon>
        <taxon>Betaproteobacteria</taxon>
        <taxon>Neisseriales</taxon>
        <taxon>Chitinibacteraceae</taxon>
        <taxon>Chitinilyticum</taxon>
    </lineage>
</organism>
<dbReference type="Pfam" id="PF00353">
    <property type="entry name" value="HemolysinCabind"/>
    <property type="match status" value="3"/>
</dbReference>
<dbReference type="InterPro" id="IPR050557">
    <property type="entry name" value="RTX_toxin/Mannuronan_C5-epim"/>
</dbReference>
<dbReference type="Gene3D" id="2.150.10.10">
    <property type="entry name" value="Serralysin-like metalloprotease, C-terminal"/>
    <property type="match status" value="3"/>
</dbReference>
<evidence type="ECO:0000256" key="2">
    <source>
        <dbReference type="ARBA" id="ARBA00022525"/>
    </source>
</evidence>
<comment type="caution">
    <text evidence="3">The sequence shown here is derived from an EMBL/GenBank/DDBJ whole genome shotgun (WGS) entry which is preliminary data.</text>
</comment>
<dbReference type="InterPro" id="IPR001343">
    <property type="entry name" value="Hemolysn_Ca-bd"/>
</dbReference>
<evidence type="ECO:0000256" key="1">
    <source>
        <dbReference type="ARBA" id="ARBA00004613"/>
    </source>
</evidence>
<evidence type="ECO:0000313" key="3">
    <source>
        <dbReference type="EMBL" id="MBE9609136.1"/>
    </source>
</evidence>
<dbReference type="GO" id="GO:0005576">
    <property type="term" value="C:extracellular region"/>
    <property type="evidence" value="ECO:0007669"/>
    <property type="project" value="UniProtKB-SubCell"/>
</dbReference>
<dbReference type="InterPro" id="IPR011049">
    <property type="entry name" value="Serralysin-like_metalloprot_C"/>
</dbReference>
<keyword evidence="4" id="KW-1185">Reference proteome</keyword>
<dbReference type="InterPro" id="IPR019960">
    <property type="entry name" value="T1SS_VCA0849"/>
</dbReference>
<dbReference type="NCBIfam" id="TIGR03661">
    <property type="entry name" value="T1SS_VCA0849"/>
    <property type="match status" value="1"/>
</dbReference>
<reference evidence="3 4" key="1">
    <citation type="submission" date="2020-10" db="EMBL/GenBank/DDBJ databases">
        <title>The genome sequence of Chitinilyticum litopenaei 4Y14.</title>
        <authorList>
            <person name="Liu Y."/>
        </authorList>
    </citation>
    <scope>NUCLEOTIDE SEQUENCE [LARGE SCALE GENOMIC DNA]</scope>
    <source>
        <strain evidence="3 4">4Y14</strain>
    </source>
</reference>